<name>A0AAN6F4J4_9PEZI</name>
<reference evidence="2" key="1">
    <citation type="submission" date="2021-12" db="EMBL/GenBank/DDBJ databases">
        <title>Black yeast isolated from Biological Soil Crust.</title>
        <authorList>
            <person name="Kurbessoian T."/>
        </authorList>
    </citation>
    <scope>NUCLEOTIDE SEQUENCE</scope>
    <source>
        <strain evidence="2">CCFEE 5208</strain>
    </source>
</reference>
<dbReference type="Proteomes" id="UP001168146">
    <property type="component" value="Unassembled WGS sequence"/>
</dbReference>
<evidence type="ECO:0000313" key="2">
    <source>
        <dbReference type="EMBL" id="KAK0301863.1"/>
    </source>
</evidence>
<proteinExistence type="predicted"/>
<comment type="caution">
    <text evidence="2">The sequence shown here is derived from an EMBL/GenBank/DDBJ whole genome shotgun (WGS) entry which is preliminary data.</text>
</comment>
<protein>
    <submittedName>
        <fullName evidence="2">Uncharacterized protein</fullName>
    </submittedName>
</protein>
<feature type="region of interest" description="Disordered" evidence="1">
    <location>
        <begin position="193"/>
        <end position="212"/>
    </location>
</feature>
<dbReference type="EMBL" id="JASUXU010000248">
    <property type="protein sequence ID" value="KAK0301863.1"/>
    <property type="molecule type" value="Genomic_DNA"/>
</dbReference>
<sequence>MSRRNLCFCIARTEGSKTLDSRTVALIQNLCQRLDWLNVDRIRTQVDDEAERTTVIGVSEAQDYTLASLTSSDEANFMADLARHFIHMTDLLEYNQNAVSGPAKTYTHCANESSAQDKSAKTPTAVYPLSLPPAIDLGSSRRTEAIARYASNSTAHPVGQAYPSAMLDALNMSGGSRPWKGGFPLGLNEREQRFKSPSEMVSPDDVSSKGRRSSKWLRERTFCLWIGHRTQ</sequence>
<gene>
    <name evidence="2" type="ORF">LTR82_018090</name>
</gene>
<dbReference type="AlphaFoldDB" id="A0AAN6F4J4"/>
<evidence type="ECO:0000313" key="3">
    <source>
        <dbReference type="Proteomes" id="UP001168146"/>
    </source>
</evidence>
<evidence type="ECO:0000256" key="1">
    <source>
        <dbReference type="SAM" id="MobiDB-lite"/>
    </source>
</evidence>
<organism evidence="2 3">
    <name type="scientific">Friedmanniomyces endolithicus</name>
    <dbReference type="NCBI Taxonomy" id="329885"/>
    <lineage>
        <taxon>Eukaryota</taxon>
        <taxon>Fungi</taxon>
        <taxon>Dikarya</taxon>
        <taxon>Ascomycota</taxon>
        <taxon>Pezizomycotina</taxon>
        <taxon>Dothideomycetes</taxon>
        <taxon>Dothideomycetidae</taxon>
        <taxon>Mycosphaerellales</taxon>
        <taxon>Teratosphaeriaceae</taxon>
        <taxon>Friedmanniomyces</taxon>
    </lineage>
</organism>
<accession>A0AAN6F4J4</accession>